<accession>A0A699ZL27</accession>
<keyword evidence="4" id="KW-1185">Reference proteome</keyword>
<comment type="caution">
    <text evidence="3">The sequence shown here is derived from an EMBL/GenBank/DDBJ whole genome shotgun (WGS) entry which is preliminary data.</text>
</comment>
<dbReference type="AlphaFoldDB" id="A0A699ZL27"/>
<reference evidence="3 4" key="1">
    <citation type="submission" date="2020-02" db="EMBL/GenBank/DDBJ databases">
        <title>Draft genome sequence of Haematococcus lacustris strain NIES-144.</title>
        <authorList>
            <person name="Morimoto D."/>
            <person name="Nakagawa S."/>
            <person name="Yoshida T."/>
            <person name="Sawayama S."/>
        </authorList>
    </citation>
    <scope>NUCLEOTIDE SEQUENCE [LARGE SCALE GENOMIC DNA]</scope>
    <source>
        <strain evidence="3 4">NIES-144</strain>
    </source>
</reference>
<dbReference type="InterPro" id="IPR029063">
    <property type="entry name" value="SAM-dependent_MTases_sf"/>
</dbReference>
<dbReference type="EMBL" id="BLLF01001428">
    <property type="protein sequence ID" value="GFH19238.1"/>
    <property type="molecule type" value="Genomic_DNA"/>
</dbReference>
<proteinExistence type="predicted"/>
<feature type="compositionally biased region" description="Acidic residues" evidence="2">
    <location>
        <begin position="58"/>
        <end position="70"/>
    </location>
</feature>
<sequence length="168" mass="18149">MSASPQAKRLRLILEPRDINWVRWELLLLEKTERKEAEEAKLLAEGLPASDPASSELSADEDEDDPDAPDPDALATAATRALDRAYFQAYEDPAAHQAELQDAPLQDAWRLAIQLLGPSHIRGKVVLVLGCGPGHLAVLCAKAGAKQVIAVDGAPAMVQLCSQVRARQ</sequence>
<feature type="compositionally biased region" description="Low complexity" evidence="2">
    <location>
        <begin position="43"/>
        <end position="57"/>
    </location>
</feature>
<evidence type="ECO:0000313" key="3">
    <source>
        <dbReference type="EMBL" id="GFH19238.1"/>
    </source>
</evidence>
<name>A0A699ZL27_HAELA</name>
<dbReference type="PANTHER" id="PTHR11006:SF89">
    <property type="entry name" value="PROTEIN ARGININE N-METHYLTRANSFERASE 3-RELATED"/>
    <property type="match status" value="1"/>
</dbReference>
<dbReference type="SUPFAM" id="SSF53335">
    <property type="entry name" value="S-adenosyl-L-methionine-dependent methyltransferases"/>
    <property type="match status" value="1"/>
</dbReference>
<protein>
    <submittedName>
        <fullName evidence="3">Methyltransf_25 domain-containing protein</fullName>
    </submittedName>
</protein>
<evidence type="ECO:0000256" key="2">
    <source>
        <dbReference type="SAM" id="MobiDB-lite"/>
    </source>
</evidence>
<gene>
    <name evidence="3" type="ORF">HaLaN_16153</name>
</gene>
<dbReference type="GO" id="GO:0016274">
    <property type="term" value="F:protein-arginine N-methyltransferase activity"/>
    <property type="evidence" value="ECO:0007669"/>
    <property type="project" value="InterPro"/>
</dbReference>
<dbReference type="PANTHER" id="PTHR11006">
    <property type="entry name" value="PROTEIN ARGININE N-METHYLTRANSFERASE"/>
    <property type="match status" value="1"/>
</dbReference>
<organism evidence="3 4">
    <name type="scientific">Haematococcus lacustris</name>
    <name type="common">Green alga</name>
    <name type="synonym">Haematococcus pluvialis</name>
    <dbReference type="NCBI Taxonomy" id="44745"/>
    <lineage>
        <taxon>Eukaryota</taxon>
        <taxon>Viridiplantae</taxon>
        <taxon>Chlorophyta</taxon>
        <taxon>core chlorophytes</taxon>
        <taxon>Chlorophyceae</taxon>
        <taxon>CS clade</taxon>
        <taxon>Chlamydomonadales</taxon>
        <taxon>Haematococcaceae</taxon>
        <taxon>Haematococcus</taxon>
    </lineage>
</organism>
<evidence type="ECO:0000256" key="1">
    <source>
        <dbReference type="ARBA" id="ARBA00022691"/>
    </source>
</evidence>
<dbReference type="Proteomes" id="UP000485058">
    <property type="component" value="Unassembled WGS sequence"/>
</dbReference>
<dbReference type="Gene3D" id="3.40.50.150">
    <property type="entry name" value="Vaccinia Virus protein VP39"/>
    <property type="match status" value="1"/>
</dbReference>
<dbReference type="GO" id="GO:0005634">
    <property type="term" value="C:nucleus"/>
    <property type="evidence" value="ECO:0007669"/>
    <property type="project" value="TreeGrafter"/>
</dbReference>
<dbReference type="InterPro" id="IPR025799">
    <property type="entry name" value="Arg_MeTrfase"/>
</dbReference>
<feature type="region of interest" description="Disordered" evidence="2">
    <location>
        <begin position="40"/>
        <end position="73"/>
    </location>
</feature>
<evidence type="ECO:0000313" key="4">
    <source>
        <dbReference type="Proteomes" id="UP000485058"/>
    </source>
</evidence>
<keyword evidence="1" id="KW-0949">S-adenosyl-L-methionine</keyword>
<dbReference type="GO" id="GO:0042054">
    <property type="term" value="F:histone methyltransferase activity"/>
    <property type="evidence" value="ECO:0007669"/>
    <property type="project" value="TreeGrafter"/>
</dbReference>